<name>A0AAV9J018_CYACA</name>
<evidence type="ECO:0008006" key="4">
    <source>
        <dbReference type="Google" id="ProtNLM"/>
    </source>
</evidence>
<comment type="caution">
    <text evidence="2">The sequence shown here is derived from an EMBL/GenBank/DDBJ whole genome shotgun (WGS) entry which is preliminary data.</text>
</comment>
<sequence>MSSSAASAAAVAATHEAVGTSSTAHRRRSRLPPLRPASRACPVCHVRHTGLYGAGRYCSRSCSHRASALMKWGKLQATALLQREQWRAGRQRGRPPAKEKVTAANEVVCKRKRRGRPAGAVRRSRARRSSAPPTPPDHLFADSNGLVGEPLQIYRHGTGTWVLVQAVEYDPVHDRHRVCSLTKGVQPPSHPSTRWSTWLDLRCVPVRFADDACCGDAAAPRCVC</sequence>
<dbReference type="Proteomes" id="UP001301350">
    <property type="component" value="Unassembled WGS sequence"/>
</dbReference>
<proteinExistence type="predicted"/>
<feature type="compositionally biased region" description="Low complexity" evidence="1">
    <location>
        <begin position="1"/>
        <end position="13"/>
    </location>
</feature>
<dbReference type="EMBL" id="JANCYW010000013">
    <property type="protein sequence ID" value="KAK4537683.1"/>
    <property type="molecule type" value="Genomic_DNA"/>
</dbReference>
<protein>
    <recommendedName>
        <fullName evidence="4">FCS-type domain-containing protein</fullName>
    </recommendedName>
</protein>
<gene>
    <name evidence="2" type="ORF">CDCA_CDCA13G3708</name>
</gene>
<evidence type="ECO:0000313" key="3">
    <source>
        <dbReference type="Proteomes" id="UP001301350"/>
    </source>
</evidence>
<accession>A0AAV9J018</accession>
<organism evidence="2 3">
    <name type="scientific">Cyanidium caldarium</name>
    <name type="common">Red alga</name>
    <dbReference type="NCBI Taxonomy" id="2771"/>
    <lineage>
        <taxon>Eukaryota</taxon>
        <taxon>Rhodophyta</taxon>
        <taxon>Bangiophyceae</taxon>
        <taxon>Cyanidiales</taxon>
        <taxon>Cyanidiaceae</taxon>
        <taxon>Cyanidium</taxon>
    </lineage>
</organism>
<dbReference type="AlphaFoldDB" id="A0AAV9J018"/>
<feature type="region of interest" description="Disordered" evidence="1">
    <location>
        <begin position="110"/>
        <end position="140"/>
    </location>
</feature>
<evidence type="ECO:0000313" key="2">
    <source>
        <dbReference type="EMBL" id="KAK4537683.1"/>
    </source>
</evidence>
<feature type="compositionally biased region" description="Basic residues" evidence="1">
    <location>
        <begin position="110"/>
        <end position="128"/>
    </location>
</feature>
<reference evidence="2 3" key="1">
    <citation type="submission" date="2022-07" db="EMBL/GenBank/DDBJ databases">
        <title>Genome-wide signatures of adaptation to extreme environments.</title>
        <authorList>
            <person name="Cho C.H."/>
            <person name="Yoon H.S."/>
        </authorList>
    </citation>
    <scope>NUCLEOTIDE SEQUENCE [LARGE SCALE GENOMIC DNA]</scope>
    <source>
        <strain evidence="2 3">DBV 063 E5</strain>
    </source>
</reference>
<keyword evidence="3" id="KW-1185">Reference proteome</keyword>
<feature type="region of interest" description="Disordered" evidence="1">
    <location>
        <begin position="1"/>
        <end position="37"/>
    </location>
</feature>
<feature type="region of interest" description="Disordered" evidence="1">
    <location>
        <begin position="86"/>
        <end position="105"/>
    </location>
</feature>
<evidence type="ECO:0000256" key="1">
    <source>
        <dbReference type="SAM" id="MobiDB-lite"/>
    </source>
</evidence>